<dbReference type="AlphaFoldDB" id="A0A5J5HZL6"/>
<dbReference type="EMBL" id="VYKL01000013">
    <property type="protein sequence ID" value="KAA9027525.1"/>
    <property type="molecule type" value="Genomic_DNA"/>
</dbReference>
<name>A0A5J5HZL6_9BACI</name>
<evidence type="ECO:0000313" key="3">
    <source>
        <dbReference type="Proteomes" id="UP000326671"/>
    </source>
</evidence>
<feature type="chain" id="PRO_5038619919" evidence="1">
    <location>
        <begin position="21"/>
        <end position="137"/>
    </location>
</feature>
<evidence type="ECO:0000313" key="2">
    <source>
        <dbReference type="EMBL" id="KAA9027525.1"/>
    </source>
</evidence>
<accession>A0A5J5HZL6</accession>
<keyword evidence="3" id="KW-1185">Reference proteome</keyword>
<feature type="signal peptide" evidence="1">
    <location>
        <begin position="1"/>
        <end position="20"/>
    </location>
</feature>
<organism evidence="2 3">
    <name type="scientific">Niallia endozanthoxylica</name>
    <dbReference type="NCBI Taxonomy" id="2036016"/>
    <lineage>
        <taxon>Bacteria</taxon>
        <taxon>Bacillati</taxon>
        <taxon>Bacillota</taxon>
        <taxon>Bacilli</taxon>
        <taxon>Bacillales</taxon>
        <taxon>Bacillaceae</taxon>
        <taxon>Niallia</taxon>
    </lineage>
</organism>
<dbReference type="Proteomes" id="UP000326671">
    <property type="component" value="Unassembled WGS sequence"/>
</dbReference>
<sequence length="137" mass="15747">MIKIILFLTFMLLLQTGNIAEGTKELSLHAVAAEEKEEKQNFKDIHVIKKNGQYVITGNSKVRKGVFYYSVEDGHRVLIPETKIRVNNLYWTSFKLSITIPTNFVPDNGVLTLNLYEKNRSKEVTDPFPIVLESFKE</sequence>
<comment type="caution">
    <text evidence="2">The sequence shown here is derived from an EMBL/GenBank/DDBJ whole genome shotgun (WGS) entry which is preliminary data.</text>
</comment>
<evidence type="ECO:0000256" key="1">
    <source>
        <dbReference type="SAM" id="SignalP"/>
    </source>
</evidence>
<reference evidence="2 3" key="1">
    <citation type="submission" date="2019-09" db="EMBL/GenBank/DDBJ databases">
        <title>Whole genome sequences of isolates from the Mars Exploration Rovers.</title>
        <authorList>
            <person name="Seuylemezian A."/>
            <person name="Vaishampayan P."/>
        </authorList>
    </citation>
    <scope>NUCLEOTIDE SEQUENCE [LARGE SCALE GENOMIC DNA]</scope>
    <source>
        <strain evidence="2 3">MER_TA_151</strain>
    </source>
</reference>
<dbReference type="OrthoDB" id="1357684at2"/>
<gene>
    <name evidence="2" type="ORF">F4V44_05875</name>
</gene>
<keyword evidence="1" id="KW-0732">Signal</keyword>
<protein>
    <submittedName>
        <fullName evidence="2">Uncharacterized protein</fullName>
    </submittedName>
</protein>
<proteinExistence type="predicted"/>
<dbReference type="RefSeq" id="WP_150439064.1">
    <property type="nucleotide sequence ID" value="NZ_VYKL01000013.1"/>
</dbReference>